<evidence type="ECO:0000256" key="5">
    <source>
        <dbReference type="SAM" id="Coils"/>
    </source>
</evidence>
<dbReference type="SMART" id="SM00871">
    <property type="entry name" value="AraC_E_bind"/>
    <property type="match status" value="1"/>
</dbReference>
<accession>A0ABY5VK08</accession>
<dbReference type="Gene3D" id="1.10.1660.10">
    <property type="match status" value="1"/>
</dbReference>
<keyword evidence="8" id="KW-1185">Reference proteome</keyword>
<dbReference type="SUPFAM" id="SSF46955">
    <property type="entry name" value="Putative DNA-binding domain"/>
    <property type="match status" value="1"/>
</dbReference>
<dbReference type="Pfam" id="PF06445">
    <property type="entry name" value="GyrI-like"/>
    <property type="match status" value="1"/>
</dbReference>
<gene>
    <name evidence="7" type="ORF">NQ502_07655</name>
</gene>
<evidence type="ECO:0000256" key="3">
    <source>
        <dbReference type="ARBA" id="ARBA00023125"/>
    </source>
</evidence>
<dbReference type="InterPro" id="IPR029442">
    <property type="entry name" value="GyrI-like"/>
</dbReference>
<sequence length="274" mass="31696">MFKIGEFSKLTQVSIRMLRYYDENNLLKPAQVDPYTGYRLYSVDQIPRLNRIVFLRDSGFNVAEITESLNSWDDGKVIQLLENKRIQLEQNIQEQQQKISRIELALADLMQEKSDMPCSITIKSVPSCQVLSLRKIIPDYYAEGRLWKEMSAFAASRHIQITGDTFSIYHDAEYKETDVDVELCALVSRMEDSKDGFLFRNTEAVPCMASTMVYGPFSNIAGAYLTFAQWLQENSQFQMLGTSRQIVHRGPWNEENPEHYLVELQIPLKDHTKS</sequence>
<proteinExistence type="predicted"/>
<keyword evidence="2" id="KW-0805">Transcription regulation</keyword>
<dbReference type="Gene3D" id="3.20.80.10">
    <property type="entry name" value="Regulatory factor, effector binding domain"/>
    <property type="match status" value="1"/>
</dbReference>
<dbReference type="PROSITE" id="PS00552">
    <property type="entry name" value="HTH_MERR_1"/>
    <property type="match status" value="1"/>
</dbReference>
<dbReference type="InterPro" id="IPR011256">
    <property type="entry name" value="Reg_factor_effector_dom_sf"/>
</dbReference>
<dbReference type="CDD" id="cd01107">
    <property type="entry name" value="HTH_BmrR"/>
    <property type="match status" value="1"/>
</dbReference>
<feature type="domain" description="HTH merR-type" evidence="6">
    <location>
        <begin position="1"/>
        <end position="71"/>
    </location>
</feature>
<name>A0ABY5VK08_9FIRM</name>
<evidence type="ECO:0000313" key="7">
    <source>
        <dbReference type="EMBL" id="UWP60894.1"/>
    </source>
</evidence>
<dbReference type="EMBL" id="CP102290">
    <property type="protein sequence ID" value="UWP60894.1"/>
    <property type="molecule type" value="Genomic_DNA"/>
</dbReference>
<feature type="coiled-coil region" evidence="5">
    <location>
        <begin position="78"/>
        <end position="112"/>
    </location>
</feature>
<keyword evidence="1" id="KW-0678">Repressor</keyword>
<dbReference type="PANTHER" id="PTHR30204">
    <property type="entry name" value="REDOX-CYCLING DRUG-SENSING TRANSCRIPTIONAL ACTIVATOR SOXR"/>
    <property type="match status" value="1"/>
</dbReference>
<dbReference type="PANTHER" id="PTHR30204:SF69">
    <property type="entry name" value="MERR-FAMILY TRANSCRIPTIONAL REGULATOR"/>
    <property type="match status" value="1"/>
</dbReference>
<protein>
    <submittedName>
        <fullName evidence="7">Effector binding domain-containing protein</fullName>
    </submittedName>
</protein>
<keyword evidence="5" id="KW-0175">Coiled coil</keyword>
<dbReference type="SUPFAM" id="SSF55136">
    <property type="entry name" value="Probable bacterial effector-binding domain"/>
    <property type="match status" value="1"/>
</dbReference>
<evidence type="ECO:0000259" key="6">
    <source>
        <dbReference type="PROSITE" id="PS50937"/>
    </source>
</evidence>
<dbReference type="PROSITE" id="PS50937">
    <property type="entry name" value="HTH_MERR_2"/>
    <property type="match status" value="1"/>
</dbReference>
<reference evidence="7" key="1">
    <citation type="journal article" date="2022" name="Cell">
        <title>Design, construction, and in vivo augmentation of a complex gut microbiome.</title>
        <authorList>
            <person name="Cheng A.G."/>
            <person name="Ho P.Y."/>
            <person name="Aranda-Diaz A."/>
            <person name="Jain S."/>
            <person name="Yu F.B."/>
            <person name="Meng X."/>
            <person name="Wang M."/>
            <person name="Iakiviak M."/>
            <person name="Nagashima K."/>
            <person name="Zhao A."/>
            <person name="Murugkar P."/>
            <person name="Patil A."/>
            <person name="Atabakhsh K."/>
            <person name="Weakley A."/>
            <person name="Yan J."/>
            <person name="Brumbaugh A.R."/>
            <person name="Higginbottom S."/>
            <person name="Dimas A."/>
            <person name="Shiver A.L."/>
            <person name="Deutschbauer A."/>
            <person name="Neff N."/>
            <person name="Sonnenburg J.L."/>
            <person name="Huang K.C."/>
            <person name="Fischbach M.A."/>
        </authorList>
    </citation>
    <scope>NUCLEOTIDE SEQUENCE</scope>
    <source>
        <strain evidence="7">DSM 19829</strain>
    </source>
</reference>
<evidence type="ECO:0000256" key="1">
    <source>
        <dbReference type="ARBA" id="ARBA00022491"/>
    </source>
</evidence>
<keyword evidence="3" id="KW-0238">DNA-binding</keyword>
<evidence type="ECO:0000256" key="4">
    <source>
        <dbReference type="ARBA" id="ARBA00023163"/>
    </source>
</evidence>
<dbReference type="Proteomes" id="UP001060164">
    <property type="component" value="Chromosome"/>
</dbReference>
<dbReference type="SMART" id="SM00422">
    <property type="entry name" value="HTH_MERR"/>
    <property type="match status" value="1"/>
</dbReference>
<dbReference type="InterPro" id="IPR009061">
    <property type="entry name" value="DNA-bd_dom_put_sf"/>
</dbReference>
<evidence type="ECO:0000313" key="8">
    <source>
        <dbReference type="Proteomes" id="UP001060164"/>
    </source>
</evidence>
<dbReference type="InterPro" id="IPR010499">
    <property type="entry name" value="AraC_E-bd"/>
</dbReference>
<evidence type="ECO:0000256" key="2">
    <source>
        <dbReference type="ARBA" id="ARBA00023015"/>
    </source>
</evidence>
<organism evidence="7 8">
    <name type="scientific">Ruminococcus gauvreauii</name>
    <dbReference type="NCBI Taxonomy" id="438033"/>
    <lineage>
        <taxon>Bacteria</taxon>
        <taxon>Bacillati</taxon>
        <taxon>Bacillota</taxon>
        <taxon>Clostridia</taxon>
        <taxon>Eubacteriales</taxon>
        <taxon>Oscillospiraceae</taxon>
        <taxon>Ruminococcus</taxon>
    </lineage>
</organism>
<dbReference type="RefSeq" id="WP_028527594.1">
    <property type="nucleotide sequence ID" value="NZ_CABLBR010000003.1"/>
</dbReference>
<dbReference type="InterPro" id="IPR047057">
    <property type="entry name" value="MerR_fam"/>
</dbReference>
<keyword evidence="4" id="KW-0804">Transcription</keyword>
<dbReference type="Pfam" id="PF13411">
    <property type="entry name" value="MerR_1"/>
    <property type="match status" value="1"/>
</dbReference>
<dbReference type="InterPro" id="IPR000551">
    <property type="entry name" value="MerR-type_HTH_dom"/>
</dbReference>